<dbReference type="Gene3D" id="3.40.50.150">
    <property type="entry name" value="Vaccinia Virus protein VP39"/>
    <property type="match status" value="1"/>
</dbReference>
<protein>
    <submittedName>
        <fullName evidence="3">THUM2-like protein</fullName>
    </submittedName>
</protein>
<dbReference type="SUPFAM" id="SSF53335">
    <property type="entry name" value="S-adenosyl-L-methionine-dependent methyltransferases"/>
    <property type="match status" value="1"/>
</dbReference>
<feature type="compositionally biased region" description="Low complexity" evidence="1">
    <location>
        <begin position="426"/>
        <end position="438"/>
    </location>
</feature>
<dbReference type="InterPro" id="IPR000241">
    <property type="entry name" value="RlmKL-like_Mtase"/>
</dbReference>
<dbReference type="PANTHER" id="PTHR14911">
    <property type="entry name" value="THUMP DOMAIN-CONTAINING"/>
    <property type="match status" value="1"/>
</dbReference>
<dbReference type="Proteomes" id="UP001164746">
    <property type="component" value="Chromosome 11"/>
</dbReference>
<feature type="compositionally biased region" description="Basic and acidic residues" evidence="1">
    <location>
        <begin position="388"/>
        <end position="401"/>
    </location>
</feature>
<evidence type="ECO:0000256" key="1">
    <source>
        <dbReference type="SAM" id="MobiDB-lite"/>
    </source>
</evidence>
<organism evidence="3 4">
    <name type="scientific">Mya arenaria</name>
    <name type="common">Soft-shell clam</name>
    <dbReference type="NCBI Taxonomy" id="6604"/>
    <lineage>
        <taxon>Eukaryota</taxon>
        <taxon>Metazoa</taxon>
        <taxon>Spiralia</taxon>
        <taxon>Lophotrochozoa</taxon>
        <taxon>Mollusca</taxon>
        <taxon>Bivalvia</taxon>
        <taxon>Autobranchia</taxon>
        <taxon>Heteroconchia</taxon>
        <taxon>Euheterodonta</taxon>
        <taxon>Imparidentia</taxon>
        <taxon>Neoheterodontei</taxon>
        <taxon>Myida</taxon>
        <taxon>Myoidea</taxon>
        <taxon>Myidae</taxon>
        <taxon>Mya</taxon>
    </lineage>
</organism>
<proteinExistence type="predicted"/>
<dbReference type="CDD" id="cd11715">
    <property type="entry name" value="THUMP_AdoMetMT"/>
    <property type="match status" value="1"/>
</dbReference>
<feature type="domain" description="Ribosomal RNA large subunit methyltransferase K/L-like methyltransferase" evidence="2">
    <location>
        <begin position="180"/>
        <end position="285"/>
    </location>
</feature>
<feature type="region of interest" description="Disordered" evidence="1">
    <location>
        <begin position="426"/>
        <end position="448"/>
    </location>
</feature>
<dbReference type="Pfam" id="PF01170">
    <property type="entry name" value="UPF0020"/>
    <property type="match status" value="1"/>
</dbReference>
<evidence type="ECO:0000313" key="3">
    <source>
        <dbReference type="EMBL" id="WAR19136.1"/>
    </source>
</evidence>
<evidence type="ECO:0000313" key="4">
    <source>
        <dbReference type="Proteomes" id="UP001164746"/>
    </source>
</evidence>
<dbReference type="EMBL" id="CP111022">
    <property type="protein sequence ID" value="WAR19136.1"/>
    <property type="molecule type" value="Genomic_DNA"/>
</dbReference>
<dbReference type="CDD" id="cd02440">
    <property type="entry name" value="AdoMet_MTases"/>
    <property type="match status" value="1"/>
</dbReference>
<reference evidence="3" key="1">
    <citation type="submission" date="2022-11" db="EMBL/GenBank/DDBJ databases">
        <title>Centuries of genome instability and evolution in soft-shell clam transmissible cancer (bioRxiv).</title>
        <authorList>
            <person name="Hart S.F.M."/>
            <person name="Yonemitsu M.A."/>
            <person name="Giersch R.M."/>
            <person name="Beal B.F."/>
            <person name="Arriagada G."/>
            <person name="Davis B.W."/>
            <person name="Ostrander E.A."/>
            <person name="Goff S.P."/>
            <person name="Metzger M.J."/>
        </authorList>
    </citation>
    <scope>NUCLEOTIDE SEQUENCE</scope>
    <source>
        <strain evidence="3">MELC-2E11</strain>
        <tissue evidence="3">Siphon/mantle</tissue>
    </source>
</reference>
<dbReference type="InterPro" id="IPR029063">
    <property type="entry name" value="SAM-dependent_MTases_sf"/>
</dbReference>
<evidence type="ECO:0000259" key="2">
    <source>
        <dbReference type="Pfam" id="PF01170"/>
    </source>
</evidence>
<sequence>MKFYSTIGRGTEKFFTEELKELFLENLKLQPTVTEGKTFFTINDPVDQLKKIQKTLLTLKTAERVFVEVTHVPVDKKDKRGLLTLLHSHLGNRDDWRQALDTLAKLEQVRPDVKQDALDSCPQKKRRKVESDGTTFRVSCKLAGKPKCKLDLQRTSMQMAVLISKTVGWKTNLHNPKYEVNIHMNDQYLTDALFFGMDKSAPQLQLASENVQYAGLGGFVHLIQGEATRTGLGAGTVDAVVTDAPFGQNHAVDGDIQLFYCCMLKEMCRVLKPGGRMVLLTSEALMDTVAELCASQQTCPETHPIQGFSPDPTVLVATHCSFENTSERLDSVFIIPEYKCKTDILSLDSPCDTKLPDQCSSVCKDLHVNDAIEDNVGDNASTHGHKVIKQDDKEEETKSDQTLEQQSILSTTDMCSRQCFHNLTSNTSGNNSSGNDNSKITQKTDECSEVPSGGLNFTLTNRFPVKLGETEGIILVMCKH</sequence>
<keyword evidence="4" id="KW-1185">Reference proteome</keyword>
<name>A0ABY7FIQ9_MYAAR</name>
<dbReference type="PANTHER" id="PTHR14911:SF13">
    <property type="entry name" value="TRNA (GUANINE(6)-N2)-METHYLTRANSFERASE THUMP3"/>
    <property type="match status" value="1"/>
</dbReference>
<gene>
    <name evidence="3" type="ORF">MAR_000974</name>
</gene>
<feature type="region of interest" description="Disordered" evidence="1">
    <location>
        <begin position="374"/>
        <end position="405"/>
    </location>
</feature>
<accession>A0ABY7FIQ9</accession>